<feature type="domain" description="NIPSNAP" evidence="2">
    <location>
        <begin position="4"/>
        <end position="103"/>
    </location>
</feature>
<gene>
    <name evidence="3" type="ORF">CSC94_11955</name>
</gene>
<dbReference type="OrthoDB" id="4124121at2"/>
<keyword evidence="4" id="KW-1185">Reference proteome</keyword>
<sequence>MIVEQRTYTFHPGAVPVFMKTYEESGARALQQRILGNLIGYFVTETGPLNQTVHLWGYASLDDRAERRAALMREPVWRSFLADILPLLQSQESKVLLPTAFSPLGGEN</sequence>
<dbReference type="SUPFAM" id="SSF54909">
    <property type="entry name" value="Dimeric alpha+beta barrel"/>
    <property type="match status" value="1"/>
</dbReference>
<evidence type="ECO:0000313" key="3">
    <source>
        <dbReference type="EMBL" id="PHP66810.1"/>
    </source>
</evidence>
<dbReference type="EMBL" id="PDVP01000006">
    <property type="protein sequence ID" value="PHP66810.1"/>
    <property type="molecule type" value="Genomic_DNA"/>
</dbReference>
<protein>
    <submittedName>
        <fullName evidence="3">NIPSNAP family protein</fullName>
    </submittedName>
</protein>
<reference evidence="3 4" key="1">
    <citation type="submission" date="2017-10" db="EMBL/GenBank/DDBJ databases">
        <title>Sedimentibacterium mangrovi gen. nov., sp. nov., a novel member of family Phyllobacteriacea isolated from mangrove sediment.</title>
        <authorList>
            <person name="Liao H."/>
            <person name="Tian Y."/>
        </authorList>
    </citation>
    <scope>NUCLEOTIDE SEQUENCE [LARGE SCALE GENOMIC DNA]</scope>
    <source>
        <strain evidence="3 4">X9-2-2</strain>
    </source>
</reference>
<evidence type="ECO:0000313" key="4">
    <source>
        <dbReference type="Proteomes" id="UP000221168"/>
    </source>
</evidence>
<dbReference type="InterPro" id="IPR011008">
    <property type="entry name" value="Dimeric_a/b-barrel"/>
</dbReference>
<dbReference type="AlphaFoldDB" id="A0A2G1QMY5"/>
<dbReference type="PANTHER" id="PTHR21017:SF17">
    <property type="entry name" value="PROTEIN NIPSNAP"/>
    <property type="match status" value="1"/>
</dbReference>
<name>A0A2G1QMY5_9HYPH</name>
<organism evidence="3 4">
    <name type="scientific">Zhengella mangrovi</name>
    <dbReference type="NCBI Taxonomy" id="1982044"/>
    <lineage>
        <taxon>Bacteria</taxon>
        <taxon>Pseudomonadati</taxon>
        <taxon>Pseudomonadota</taxon>
        <taxon>Alphaproteobacteria</taxon>
        <taxon>Hyphomicrobiales</taxon>
        <taxon>Notoacmeibacteraceae</taxon>
        <taxon>Zhengella</taxon>
    </lineage>
</organism>
<comment type="similarity">
    <text evidence="1">Belongs to the NipSnap family.</text>
</comment>
<evidence type="ECO:0000259" key="2">
    <source>
        <dbReference type="Pfam" id="PF07978"/>
    </source>
</evidence>
<dbReference type="Proteomes" id="UP000221168">
    <property type="component" value="Unassembled WGS sequence"/>
</dbReference>
<dbReference type="Pfam" id="PF07978">
    <property type="entry name" value="NIPSNAP"/>
    <property type="match status" value="1"/>
</dbReference>
<dbReference type="RefSeq" id="WP_099306576.1">
    <property type="nucleotide sequence ID" value="NZ_PDVP01000006.1"/>
</dbReference>
<dbReference type="InterPro" id="IPR051557">
    <property type="entry name" value="NipSnap_domain"/>
</dbReference>
<dbReference type="PANTHER" id="PTHR21017">
    <property type="entry name" value="NIPSNAP-RELATED"/>
    <property type="match status" value="1"/>
</dbReference>
<dbReference type="InterPro" id="IPR012577">
    <property type="entry name" value="NIPSNAP"/>
</dbReference>
<dbReference type="Gene3D" id="3.30.70.100">
    <property type="match status" value="1"/>
</dbReference>
<comment type="caution">
    <text evidence="3">The sequence shown here is derived from an EMBL/GenBank/DDBJ whole genome shotgun (WGS) entry which is preliminary data.</text>
</comment>
<evidence type="ECO:0000256" key="1">
    <source>
        <dbReference type="ARBA" id="ARBA00005291"/>
    </source>
</evidence>
<accession>A0A2G1QMY5</accession>
<proteinExistence type="inferred from homology"/>